<dbReference type="EMBL" id="CAAALY010088471">
    <property type="protein sequence ID" value="VEL27611.1"/>
    <property type="molecule type" value="Genomic_DNA"/>
</dbReference>
<reference evidence="2" key="1">
    <citation type="submission" date="2018-11" db="EMBL/GenBank/DDBJ databases">
        <authorList>
            <consortium name="Pathogen Informatics"/>
        </authorList>
    </citation>
    <scope>NUCLEOTIDE SEQUENCE</scope>
</reference>
<name>A0A3S5FEU7_9PLAT</name>
<evidence type="ECO:0000256" key="1">
    <source>
        <dbReference type="SAM" id="Phobius"/>
    </source>
</evidence>
<keyword evidence="1" id="KW-1133">Transmembrane helix</keyword>
<comment type="caution">
    <text evidence="2">The sequence shown here is derived from an EMBL/GenBank/DDBJ whole genome shotgun (WGS) entry which is preliminary data.</text>
</comment>
<keyword evidence="1" id="KW-0472">Membrane</keyword>
<evidence type="ECO:0000313" key="2">
    <source>
        <dbReference type="EMBL" id="VEL27611.1"/>
    </source>
</evidence>
<accession>A0A3S5FEU7</accession>
<dbReference type="Proteomes" id="UP000784294">
    <property type="component" value="Unassembled WGS sequence"/>
</dbReference>
<dbReference type="AlphaFoldDB" id="A0A3S5FEU7"/>
<keyword evidence="3" id="KW-1185">Reference proteome</keyword>
<protein>
    <submittedName>
        <fullName evidence="2">Uncharacterized protein</fullName>
    </submittedName>
</protein>
<feature type="transmembrane region" description="Helical" evidence="1">
    <location>
        <begin position="30"/>
        <end position="52"/>
    </location>
</feature>
<organism evidence="2 3">
    <name type="scientific">Protopolystoma xenopodis</name>
    <dbReference type="NCBI Taxonomy" id="117903"/>
    <lineage>
        <taxon>Eukaryota</taxon>
        <taxon>Metazoa</taxon>
        <taxon>Spiralia</taxon>
        <taxon>Lophotrochozoa</taxon>
        <taxon>Platyhelminthes</taxon>
        <taxon>Monogenea</taxon>
        <taxon>Polyopisthocotylea</taxon>
        <taxon>Polystomatidea</taxon>
        <taxon>Polystomatidae</taxon>
        <taxon>Protopolystoma</taxon>
    </lineage>
</organism>
<evidence type="ECO:0000313" key="3">
    <source>
        <dbReference type="Proteomes" id="UP000784294"/>
    </source>
</evidence>
<proteinExistence type="predicted"/>
<sequence length="97" mass="12031">MLADPREAFFNWHAVIRVASFRSCSTTARAFATAIATITNLLFVLFSQYFYYYHNFYLLRYPCPLRWLKRRRRHRYKQYFRGYSHYDSSLLRQFYRS</sequence>
<gene>
    <name evidence="2" type="ORF">PXEA_LOCUS21051</name>
</gene>
<keyword evidence="1" id="KW-0812">Transmembrane</keyword>